<dbReference type="Pfam" id="PF08818">
    <property type="entry name" value="DUF1801"/>
    <property type="match status" value="1"/>
</dbReference>
<organism evidence="2 3">
    <name type="scientific">Caulobacter ginsengisoli</name>
    <dbReference type="NCBI Taxonomy" id="400775"/>
    <lineage>
        <taxon>Bacteria</taxon>
        <taxon>Pseudomonadati</taxon>
        <taxon>Pseudomonadota</taxon>
        <taxon>Alphaproteobacteria</taxon>
        <taxon>Caulobacterales</taxon>
        <taxon>Caulobacteraceae</taxon>
        <taxon>Caulobacter</taxon>
    </lineage>
</organism>
<dbReference type="SUPFAM" id="SSF159888">
    <property type="entry name" value="YdhG-like"/>
    <property type="match status" value="1"/>
</dbReference>
<dbReference type="RefSeq" id="WP_307348138.1">
    <property type="nucleotide sequence ID" value="NZ_JAUSVS010000002.1"/>
</dbReference>
<dbReference type="InterPro" id="IPR014922">
    <property type="entry name" value="YdhG-like"/>
</dbReference>
<sequence>MVQSTAATVDEYMETVAPERLEAMKRMRALFKEVLVGYEEGMNYGMPTYGPSGAYVTAFNSQKGYIAFYAGQTAMAKFKDQLAGIDCGKGCIRYKKIEKIDFDVVRGLLEDIAARNPGVGCS</sequence>
<evidence type="ECO:0000259" key="1">
    <source>
        <dbReference type="Pfam" id="PF08818"/>
    </source>
</evidence>
<evidence type="ECO:0000313" key="3">
    <source>
        <dbReference type="Proteomes" id="UP001228905"/>
    </source>
</evidence>
<dbReference type="EMBL" id="JAUSVS010000002">
    <property type="protein sequence ID" value="MDQ0463891.1"/>
    <property type="molecule type" value="Genomic_DNA"/>
</dbReference>
<evidence type="ECO:0000313" key="2">
    <source>
        <dbReference type="EMBL" id="MDQ0463891.1"/>
    </source>
</evidence>
<gene>
    <name evidence="2" type="ORF">QO010_001662</name>
</gene>
<comment type="caution">
    <text evidence="2">The sequence shown here is derived from an EMBL/GenBank/DDBJ whole genome shotgun (WGS) entry which is preliminary data.</text>
</comment>
<name>A0ABU0IRA6_9CAUL</name>
<feature type="domain" description="YdhG-like" evidence="1">
    <location>
        <begin position="22"/>
        <end position="110"/>
    </location>
</feature>
<keyword evidence="3" id="KW-1185">Reference proteome</keyword>
<accession>A0ABU0IRA6</accession>
<dbReference type="Proteomes" id="UP001228905">
    <property type="component" value="Unassembled WGS sequence"/>
</dbReference>
<dbReference type="Gene3D" id="3.90.1150.200">
    <property type="match status" value="1"/>
</dbReference>
<protein>
    <submittedName>
        <fullName evidence="2">Uncharacterized protein YdhG (YjbR/CyaY superfamily)</fullName>
    </submittedName>
</protein>
<proteinExistence type="predicted"/>
<reference evidence="2 3" key="1">
    <citation type="submission" date="2023-07" db="EMBL/GenBank/DDBJ databases">
        <title>Genomic Encyclopedia of Type Strains, Phase IV (KMG-IV): sequencing the most valuable type-strain genomes for metagenomic binning, comparative biology and taxonomic classification.</title>
        <authorList>
            <person name="Goeker M."/>
        </authorList>
    </citation>
    <scope>NUCLEOTIDE SEQUENCE [LARGE SCALE GENOMIC DNA]</scope>
    <source>
        <strain evidence="2 3">DSM 18695</strain>
    </source>
</reference>